<dbReference type="GO" id="GO:0032865">
    <property type="term" value="C:ERMES complex"/>
    <property type="evidence" value="ECO:0007669"/>
    <property type="project" value="UniProtKB-UniRule"/>
</dbReference>
<gene>
    <name evidence="6" type="primary">MDM10</name>
    <name evidence="7" type="ORF">HMPREF1541_09785</name>
</gene>
<evidence type="ECO:0000256" key="6">
    <source>
        <dbReference type="HAMAP-Rule" id="MF_03102"/>
    </source>
</evidence>
<dbReference type="PANTHER" id="PTHR28035:SF1">
    <property type="entry name" value="MITOCHONDRIAL DISTRIBUTION AND MORPHOLOGY PROTEIN 10"/>
    <property type="match status" value="1"/>
</dbReference>
<organism evidence="7 8">
    <name type="scientific">Cyphellophora europaea (strain CBS 101466)</name>
    <name type="common">Phialophora europaea</name>
    <dbReference type="NCBI Taxonomy" id="1220924"/>
    <lineage>
        <taxon>Eukaryota</taxon>
        <taxon>Fungi</taxon>
        <taxon>Dikarya</taxon>
        <taxon>Ascomycota</taxon>
        <taxon>Pezizomycotina</taxon>
        <taxon>Eurotiomycetes</taxon>
        <taxon>Chaetothyriomycetidae</taxon>
        <taxon>Chaetothyriales</taxon>
        <taxon>Cyphellophoraceae</taxon>
        <taxon>Cyphellophora</taxon>
    </lineage>
</organism>
<dbReference type="HOGENOM" id="CLU_026505_1_0_1"/>
<dbReference type="InParanoid" id="W2S8G5"/>
<dbReference type="GO" id="GO:0001401">
    <property type="term" value="C:SAM complex"/>
    <property type="evidence" value="ECO:0007669"/>
    <property type="project" value="TreeGrafter"/>
</dbReference>
<evidence type="ECO:0000256" key="4">
    <source>
        <dbReference type="ARBA" id="ARBA00023128"/>
    </source>
</evidence>
<comment type="function">
    <text evidence="6">Component of the ERMES/MDM complex, which serves as a molecular tether to connect the endoplasmic reticulum and mitochondria. Components of this complex are involved in the control of mitochondrial shape and protein biogenesis and may function in phospholipid exchange. MDM10 is involved in the late assembly steps of the general translocase of the mitochondrial outer membrane (TOM complex). Functions in the TOM40-specific route of the assembly of outer membrane beta-barrel proteins, including the association of TOM40 with the receptor TOM22 and small TOM proteins. Can associate with the SAM(core) complex as well as the MDM12-MMM1 complex, both involved in late steps of the major beta-barrel assembly pathway, that is responsible for biogenesis of all outer membrane beta-barrel proteins. May act as a switch that shuttles between both complexes and channels precursor proteins into the TOM40-specific pathway. Plays a role in mitochondrial morphology and in the inheritance of mitochondria.</text>
</comment>
<sequence>MITFMDYIVQAFGASSDWNPDNSYSALTATSDSLLSFETPKTLSLHASSLSSNNFASSYRLSTLGHIDGSISYLYTSHALGQVAARSPSIPLRNLVRGYRDLRLPQVPVSGVWELPTGRKPTLLYATLALPPPSVLNALYVRRINPETLLSLSLYSKSSTTPVLNGGSPPASVLAHLQRDTGQYSVEGLLSTDSALLGARGLWNFGVSPPPAAPPSTPADFDLKIPPSTDAYLQYRNRLASKPSLLSAGAEFYYSPLSHVIGMSTGLRFTTLAPHIMPTPSHSSRGKPFTGTAASLLLPSNISHSSFPYTMTLTLNPLVGGIASTYSVRPTPNLALSSRFDFNFYSWESRYVLGAEIWRGSRGSRSISPENPVYWAKERLRGWFSPEEMALKEERFEREDENVLKVGVDDGWSVKALWTGRVKALLVSAGVTVCPEPRKVGADAGTPWKGSFGVTVAYST</sequence>
<dbReference type="GO" id="GO:1990456">
    <property type="term" value="P:mitochondrion-endoplasmic reticulum membrane tethering"/>
    <property type="evidence" value="ECO:0007669"/>
    <property type="project" value="UniProtKB-UniRule"/>
</dbReference>
<keyword evidence="5 6" id="KW-0472">Membrane</keyword>
<dbReference type="PANTHER" id="PTHR28035">
    <property type="entry name" value="MITOCHONDRIAL DISTRIBUTION AND MORPHOLOGY PROTEIN 10"/>
    <property type="match status" value="1"/>
</dbReference>
<accession>W2S8G5</accession>
<comment type="similarity">
    <text evidence="6">Belongs to the MDM10 family.</text>
</comment>
<reference evidence="7 8" key="1">
    <citation type="submission" date="2013-03" db="EMBL/GenBank/DDBJ databases">
        <title>The Genome Sequence of Phialophora europaea CBS 101466.</title>
        <authorList>
            <consortium name="The Broad Institute Genomics Platform"/>
            <person name="Cuomo C."/>
            <person name="de Hoog S."/>
            <person name="Gorbushina A."/>
            <person name="Walker B."/>
            <person name="Young S.K."/>
            <person name="Zeng Q."/>
            <person name="Gargeya S."/>
            <person name="Fitzgerald M."/>
            <person name="Haas B."/>
            <person name="Abouelleil A."/>
            <person name="Allen A.W."/>
            <person name="Alvarado L."/>
            <person name="Arachchi H.M."/>
            <person name="Berlin A.M."/>
            <person name="Chapman S.B."/>
            <person name="Gainer-Dewar J."/>
            <person name="Goldberg J."/>
            <person name="Griggs A."/>
            <person name="Gujja S."/>
            <person name="Hansen M."/>
            <person name="Howarth C."/>
            <person name="Imamovic A."/>
            <person name="Ireland A."/>
            <person name="Larimer J."/>
            <person name="McCowan C."/>
            <person name="Murphy C."/>
            <person name="Pearson M."/>
            <person name="Poon T.W."/>
            <person name="Priest M."/>
            <person name="Roberts A."/>
            <person name="Saif S."/>
            <person name="Shea T."/>
            <person name="Sisk P."/>
            <person name="Sykes S."/>
            <person name="Wortman J."/>
            <person name="Nusbaum C."/>
            <person name="Birren B."/>
        </authorList>
    </citation>
    <scope>NUCLEOTIDE SEQUENCE [LARGE SCALE GENOMIC DNA]</scope>
    <source>
        <strain evidence="7 8">CBS 101466</strain>
    </source>
</reference>
<evidence type="ECO:0000256" key="2">
    <source>
        <dbReference type="ARBA" id="ARBA00022692"/>
    </source>
</evidence>
<dbReference type="GO" id="GO:0070096">
    <property type="term" value="P:mitochondrial outer membrane translocase complex assembly"/>
    <property type="evidence" value="ECO:0007669"/>
    <property type="project" value="UniProtKB-UniRule"/>
</dbReference>
<dbReference type="FunCoup" id="W2S8G5">
    <property type="interactions" value="52"/>
</dbReference>
<dbReference type="RefSeq" id="XP_008712680.1">
    <property type="nucleotide sequence ID" value="XM_008714458.1"/>
</dbReference>
<evidence type="ECO:0000256" key="3">
    <source>
        <dbReference type="ARBA" id="ARBA00022787"/>
    </source>
</evidence>
<dbReference type="Proteomes" id="UP000030752">
    <property type="component" value="Unassembled WGS sequence"/>
</dbReference>
<dbReference type="OrthoDB" id="2103793at2759"/>
<protein>
    <recommendedName>
        <fullName evidence="6">Mitochondrial distribution and morphology protein 10</fullName>
    </recommendedName>
    <alternativeName>
        <fullName evidence="6">Mitochondrial inheritance component MDM10</fullName>
    </alternativeName>
</protein>
<dbReference type="STRING" id="1220924.W2S8G5"/>
<dbReference type="AlphaFoldDB" id="W2S8G5"/>
<dbReference type="VEuPathDB" id="FungiDB:HMPREF1541_09785"/>
<keyword evidence="1 6" id="KW-1134">Transmembrane beta strand</keyword>
<evidence type="ECO:0000313" key="7">
    <source>
        <dbReference type="EMBL" id="ETN44910.1"/>
    </source>
</evidence>
<keyword evidence="8" id="KW-1185">Reference proteome</keyword>
<keyword evidence="2 6" id="KW-0812">Transmembrane</keyword>
<keyword evidence="4 6" id="KW-0496">Mitochondrion</keyword>
<dbReference type="GO" id="GO:0045040">
    <property type="term" value="P:protein insertion into mitochondrial outer membrane"/>
    <property type="evidence" value="ECO:0007669"/>
    <property type="project" value="UniProtKB-UniRule"/>
</dbReference>
<proteinExistence type="inferred from homology"/>
<dbReference type="GeneID" id="19977124"/>
<dbReference type="GO" id="GO:0051654">
    <property type="term" value="P:establishment of mitochondrion localization"/>
    <property type="evidence" value="ECO:0007669"/>
    <property type="project" value="TreeGrafter"/>
</dbReference>
<dbReference type="Pfam" id="PF12519">
    <property type="entry name" value="MDM10"/>
    <property type="match status" value="2"/>
</dbReference>
<evidence type="ECO:0000313" key="8">
    <source>
        <dbReference type="Proteomes" id="UP000030752"/>
    </source>
</evidence>
<evidence type="ECO:0000256" key="5">
    <source>
        <dbReference type="ARBA" id="ARBA00023136"/>
    </source>
</evidence>
<name>W2S8G5_CYPE1</name>
<evidence type="ECO:0000256" key="1">
    <source>
        <dbReference type="ARBA" id="ARBA00022452"/>
    </source>
</evidence>
<comment type="subunit">
    <text evidence="6">Component of the ER-mitochondria encounter structure (ERMES) or MDM complex, composed of MMM1, MDM10, MDM12 and MDM34. Associates with the mitochondrial outer membrane sorting assembly machinery SAM(core) complex.</text>
</comment>
<dbReference type="GO" id="GO:0015914">
    <property type="term" value="P:phospholipid transport"/>
    <property type="evidence" value="ECO:0007669"/>
    <property type="project" value="TreeGrafter"/>
</dbReference>
<comment type="subcellular location">
    <subcellularLocation>
        <location evidence="6">Mitochondrion outer membrane</location>
        <topology evidence="6">Multi-pass membrane protein</topology>
    </subcellularLocation>
    <text evidence="6">The ERMES/MDM complex localizes to a few discrete foci (around 10 per single cell), that represent mitochondria-endoplasmic reticulum junctions. These foci are often found next to mtDNA nucleoids.</text>
</comment>
<dbReference type="InterPro" id="IPR027539">
    <property type="entry name" value="Mdm10"/>
</dbReference>
<dbReference type="EMBL" id="KB822713">
    <property type="protein sequence ID" value="ETN44910.1"/>
    <property type="molecule type" value="Genomic_DNA"/>
</dbReference>
<keyword evidence="3 6" id="KW-1000">Mitochondrion outer membrane</keyword>
<dbReference type="eggNOG" id="ENOG502QUN5">
    <property type="taxonomic scope" value="Eukaryota"/>
</dbReference>
<comment type="domain">
    <text evidence="6">Lacks alpha-helical transmembrane segments, suggesting that it resides in the membrane via beta-sheet conformations similar to those predicted for other outer membrane proteins and porin.</text>
</comment>
<dbReference type="HAMAP" id="MF_03102">
    <property type="entry name" value="Mdm10"/>
    <property type="match status" value="1"/>
</dbReference>